<accession>A0A168GUZ9</accession>
<comment type="caution">
    <text evidence="1">The sequence shown here is derived from an EMBL/GenBank/DDBJ whole genome shotgun (WGS) entry which is preliminary data.</text>
</comment>
<proteinExistence type="predicted"/>
<evidence type="ECO:0000313" key="2">
    <source>
        <dbReference type="Proteomes" id="UP000077051"/>
    </source>
</evidence>
<organism evidence="1 2">
    <name type="scientific">Mucor lusitanicus CBS 277.49</name>
    <dbReference type="NCBI Taxonomy" id="747725"/>
    <lineage>
        <taxon>Eukaryota</taxon>
        <taxon>Fungi</taxon>
        <taxon>Fungi incertae sedis</taxon>
        <taxon>Mucoromycota</taxon>
        <taxon>Mucoromycotina</taxon>
        <taxon>Mucoromycetes</taxon>
        <taxon>Mucorales</taxon>
        <taxon>Mucorineae</taxon>
        <taxon>Mucoraceae</taxon>
        <taxon>Mucor</taxon>
    </lineage>
</organism>
<sequence>MSRGRFVHLSDYFIDGPIIKHLFAKTGIKYKSGDTVLADITETFKIDYRLGVIINSKFVDIANIEVGKKPTDLKIKEDHVKLILEAKSIVSRIISQFQFISPPSIEVSSLQICGFKGDLLQSTMQFVTQRSVDRIRLPLSTNNSQVMASFLQRLLLFREKVLSAASDIKDQVNDAIDRRSSLSPQLERNLPNYRSWLNNH</sequence>
<dbReference type="AlphaFoldDB" id="A0A168GUZ9"/>
<dbReference type="VEuPathDB" id="FungiDB:MUCCIDRAFT_115565"/>
<dbReference type="OrthoDB" id="2276859at2759"/>
<gene>
    <name evidence="1" type="ORF">MUCCIDRAFT_115565</name>
</gene>
<keyword evidence="2" id="KW-1185">Reference proteome</keyword>
<dbReference type="Proteomes" id="UP000077051">
    <property type="component" value="Unassembled WGS sequence"/>
</dbReference>
<protein>
    <submittedName>
        <fullName evidence="1">Uncharacterized protein</fullName>
    </submittedName>
</protein>
<reference evidence="1 2" key="1">
    <citation type="submission" date="2015-06" db="EMBL/GenBank/DDBJ databases">
        <title>Expansion of signal transduction pathways in fungi by whole-genome duplication.</title>
        <authorList>
            <consortium name="DOE Joint Genome Institute"/>
            <person name="Corrochano L.M."/>
            <person name="Kuo A."/>
            <person name="Marcet-Houben M."/>
            <person name="Polaino S."/>
            <person name="Salamov A."/>
            <person name="Villalobos J.M."/>
            <person name="Alvarez M.I."/>
            <person name="Avalos J."/>
            <person name="Benito E.P."/>
            <person name="Benoit I."/>
            <person name="Burger G."/>
            <person name="Camino L.P."/>
            <person name="Canovas D."/>
            <person name="Cerda-Olmedo E."/>
            <person name="Cheng J.-F."/>
            <person name="Dominguez A."/>
            <person name="Elias M."/>
            <person name="Eslava A.P."/>
            <person name="Glaser F."/>
            <person name="Grimwood J."/>
            <person name="Gutierrez G."/>
            <person name="Heitman J."/>
            <person name="Henrissat B."/>
            <person name="Iturriaga E.A."/>
            <person name="Lang B.F."/>
            <person name="Lavin J.L."/>
            <person name="Lee S."/>
            <person name="Li W."/>
            <person name="Lindquist E."/>
            <person name="Lopez-Garcia S."/>
            <person name="Luque E.M."/>
            <person name="Marcos A.T."/>
            <person name="Martin J."/>
            <person name="Mccluskey K."/>
            <person name="Medina H.R."/>
            <person name="Miralles-Duran A."/>
            <person name="Miyazaki A."/>
            <person name="Munoz-Torres E."/>
            <person name="Oguiza J.A."/>
            <person name="Ohm R."/>
            <person name="Olmedo M."/>
            <person name="Orejas M."/>
            <person name="Ortiz-Castellanos L."/>
            <person name="Pisabarro A.G."/>
            <person name="Rodriguez-Romero J."/>
            <person name="Ruiz-Herrera J."/>
            <person name="Ruiz-Vazquez R."/>
            <person name="Sanz C."/>
            <person name="Schackwitz W."/>
            <person name="Schmutz J."/>
            <person name="Shahriari M."/>
            <person name="Shelest E."/>
            <person name="Silva-Franco F."/>
            <person name="Soanes D."/>
            <person name="Syed K."/>
            <person name="Tagua V.G."/>
            <person name="Talbot N.J."/>
            <person name="Thon M."/>
            <person name="De Vries R.P."/>
            <person name="Wiebenga A."/>
            <person name="Yadav J.S."/>
            <person name="Braun E.L."/>
            <person name="Baker S."/>
            <person name="Garre V."/>
            <person name="Horwitz B."/>
            <person name="Torres-Martinez S."/>
            <person name="Idnurm A."/>
            <person name="Herrera-Estrella A."/>
            <person name="Gabaldon T."/>
            <person name="Grigoriev I.V."/>
        </authorList>
    </citation>
    <scope>NUCLEOTIDE SEQUENCE [LARGE SCALE GENOMIC DNA]</scope>
    <source>
        <strain evidence="1 2">CBS 277.49</strain>
    </source>
</reference>
<name>A0A168GUZ9_MUCCL</name>
<evidence type="ECO:0000313" key="1">
    <source>
        <dbReference type="EMBL" id="OAC98051.1"/>
    </source>
</evidence>
<dbReference type="EMBL" id="AMYB01000011">
    <property type="protein sequence ID" value="OAC98051.1"/>
    <property type="molecule type" value="Genomic_DNA"/>
</dbReference>